<dbReference type="InterPro" id="IPR046848">
    <property type="entry name" value="E_motif"/>
</dbReference>
<dbReference type="GO" id="GO:0003723">
    <property type="term" value="F:RNA binding"/>
    <property type="evidence" value="ECO:0007669"/>
    <property type="project" value="InterPro"/>
</dbReference>
<dbReference type="EMBL" id="GL348716">
    <property type="protein sequence ID" value="EFH56146.1"/>
    <property type="molecule type" value="Genomic_DNA"/>
</dbReference>
<accession>D7LFT6</accession>
<dbReference type="PANTHER" id="PTHR47926">
    <property type="entry name" value="PENTATRICOPEPTIDE REPEAT-CONTAINING PROTEIN"/>
    <property type="match status" value="1"/>
</dbReference>
<feature type="region of interest" description="Disordered" evidence="3">
    <location>
        <begin position="1"/>
        <end position="40"/>
    </location>
</feature>
<evidence type="ECO:0000259" key="5">
    <source>
        <dbReference type="Pfam" id="PF23622"/>
    </source>
</evidence>
<dbReference type="InterPro" id="IPR055357">
    <property type="entry name" value="LRR_At1g61320_AtMIF1"/>
</dbReference>
<feature type="compositionally biased region" description="Basic and acidic residues" evidence="3">
    <location>
        <begin position="1"/>
        <end position="33"/>
    </location>
</feature>
<feature type="repeat" description="PPR" evidence="2">
    <location>
        <begin position="1278"/>
        <end position="1312"/>
    </location>
</feature>
<evidence type="ECO:0000256" key="2">
    <source>
        <dbReference type="PROSITE-ProRule" id="PRU00708"/>
    </source>
</evidence>
<sequence>MKIANEGRDGDGATATADERSSSHGCCKIKEPGDSSEGLDSISSMPDVILQVILSLIPTRFAIRTSVLSRRWRHVWSYIPSLYFHKDRPDANSINETLARYKAPKMMSFRICTSELDNLPNMDSWIKFALSRNVENLSLYLERRSDYNIPEFLYVNSSVKNLCIESIFYSNIIPKCSVSWTSLKNMSLWCCKLSDESIAKILFGCPILESLTLCFCKELKVLDLSKSPRLKTLVIYNDSVNPGPRKIVAPHIHRLRLKNTQLPCDLLVDVSSLTEAKLDISYNSYREKLNADLLHIMVLERLDKCQNVEKLTLGESFLEILSLAELRGVPFPNFKVRALTLETPISHYVIPGIVRVLQNSPELKKLTLKYKRDDGFIPGIYIDENLRSHGLDTDKCWTSEARVFKDICPLRAYSLFLQVVLKTTETLEKMVVMLEPYFIAKGVMKELLEMIPLLTRNINVSIVKTRCRFKIQVKRFTTNAYQQKSKPSLEIKIVFCGDDADMRFKLHDVHIRRRLSRLADSYISPASVNSGIRALIQKGEYLQALHLYTKHDGSSPLWTSVFTFPSLLKACSSLTNLSSGKTIHGSIIVLGWRYDPFIATSLVNMYVKCGFLDYAVQVFDGWSQSGVSARDVTVCNSMIDGYFKFRRFKEGVGCFRRMLVLGVRPDAFSLSIVVSVLCKEGNFRREDGKQIHGYMLRNSLDGDSFLKTALIDMYFKFGLSTDAWRVFVEIEDKSNVVLWNVMIVGFGGSEICESSLELYMLAKSNSVKLVSTSFTGALGACSQSENSAFGRQIHCDVVKMGLDNDPYVSTSLLSMYSKCGMVGEAETVFSCVVDKRLEIWNAMVAAYVENDNGYSALELFGFMRQKSVLPDSFTLSNVISCCSMFGLYDYGKSVHAELFKRPIQSTPAIESALLTLYSKCGCDTDAYLVFKSMEEKDMVAWGSLISGLCKNGKFKEALKVFGDMKDDDDSLKPDSDIMTSVINACAGLEALSFGLQVHGSMIKTGQVLNVFVGSSLIDLYSKCGLPEMALKVFTSMRPENIVAWNSMISCYSRNNLPELSIELFNLMLSQGIFPDSVSITSVLVAISSTASLLKGKSLHGYTLRLGIPSDTHLKNALIDMYVKCGFSKYAENIFKKMQHKSLITWNLMIYGYGSHGDCRTALSLFDELKKAGETPDDVTFLSLISACNHSGFVEEGKNFFEIMKQDYGIEPKMEHYANMVDLLGRAGRLEEAYSFIKAMPTEADSSIWLCLLSASRTHHNVELGILSAEKLLRMEPERGSTYVQLINLYMEAGLKNEAAKLLGEMKERGLQKQPGCSWIEVSDISNVFFSGGSSSPIKAEIFKVLNRLKSNMVTEDKAT</sequence>
<dbReference type="Gene3D" id="1.25.40.10">
    <property type="entry name" value="Tetratricopeptide repeat domain"/>
    <property type="match status" value="6"/>
</dbReference>
<dbReference type="FunFam" id="1.25.40.10:FF:000682">
    <property type="entry name" value="Pentatricopeptide repeat-containing protein At3g16610"/>
    <property type="match status" value="1"/>
</dbReference>
<dbReference type="HOGENOM" id="CLU_257143_0_0_1"/>
<dbReference type="CDD" id="cd22160">
    <property type="entry name" value="F-box_AtFBL13-like"/>
    <property type="match status" value="1"/>
</dbReference>
<dbReference type="FunFam" id="1.25.40.10:FF:000090">
    <property type="entry name" value="Pentatricopeptide repeat-containing protein, chloroplastic"/>
    <property type="match status" value="1"/>
</dbReference>
<organism evidence="7">
    <name type="scientific">Arabidopsis lyrata subsp. lyrata</name>
    <name type="common">Lyre-leaved rock-cress</name>
    <dbReference type="NCBI Taxonomy" id="81972"/>
    <lineage>
        <taxon>Eukaryota</taxon>
        <taxon>Viridiplantae</taxon>
        <taxon>Streptophyta</taxon>
        <taxon>Embryophyta</taxon>
        <taxon>Tracheophyta</taxon>
        <taxon>Spermatophyta</taxon>
        <taxon>Magnoliopsida</taxon>
        <taxon>eudicotyledons</taxon>
        <taxon>Gunneridae</taxon>
        <taxon>Pentapetalae</taxon>
        <taxon>rosids</taxon>
        <taxon>malvids</taxon>
        <taxon>Brassicales</taxon>
        <taxon>Brassicaceae</taxon>
        <taxon>Camelineae</taxon>
        <taxon>Arabidopsis</taxon>
    </lineage>
</organism>
<dbReference type="InterPro" id="IPR002885">
    <property type="entry name" value="PPR_rpt"/>
</dbReference>
<dbReference type="Pfam" id="PF00646">
    <property type="entry name" value="F-box"/>
    <property type="match status" value="1"/>
</dbReference>
<name>D7LFT6_ARALL</name>
<dbReference type="InterPro" id="IPR001810">
    <property type="entry name" value="F-box_dom"/>
</dbReference>
<dbReference type="Pfam" id="PF20431">
    <property type="entry name" value="E_motif"/>
    <property type="match status" value="1"/>
</dbReference>
<dbReference type="Proteomes" id="UP000008694">
    <property type="component" value="Unassembled WGS sequence"/>
</dbReference>
<evidence type="ECO:0000313" key="6">
    <source>
        <dbReference type="EMBL" id="EFH56146.1"/>
    </source>
</evidence>
<evidence type="ECO:0000256" key="3">
    <source>
        <dbReference type="SAM" id="MobiDB-lite"/>
    </source>
</evidence>
<protein>
    <recommendedName>
        <fullName evidence="8">F-box domain-containing protein</fullName>
    </recommendedName>
</protein>
<dbReference type="InterPro" id="IPR053781">
    <property type="entry name" value="F-box_AtFBL13-like"/>
</dbReference>
<dbReference type="PANTHER" id="PTHR47926:SF452">
    <property type="entry name" value="PENTATRICOPEPTIDE REPEAT-CONTAINING PROTEIN"/>
    <property type="match status" value="1"/>
</dbReference>
<dbReference type="eggNOG" id="KOG4197">
    <property type="taxonomic scope" value="Eukaryota"/>
</dbReference>
<dbReference type="GO" id="GO:0009451">
    <property type="term" value="P:RNA modification"/>
    <property type="evidence" value="ECO:0007669"/>
    <property type="project" value="InterPro"/>
</dbReference>
<keyword evidence="7" id="KW-1185">Reference proteome</keyword>
<evidence type="ECO:0008006" key="8">
    <source>
        <dbReference type="Google" id="ProtNLM"/>
    </source>
</evidence>
<dbReference type="FunFam" id="1.25.40.10:FF:000285">
    <property type="entry name" value="Pentatricopeptide repeat-containing protein, chloroplastic"/>
    <property type="match status" value="1"/>
</dbReference>
<dbReference type="InterPro" id="IPR032675">
    <property type="entry name" value="LRR_dom_sf"/>
</dbReference>
<evidence type="ECO:0000256" key="1">
    <source>
        <dbReference type="ARBA" id="ARBA00022737"/>
    </source>
</evidence>
<dbReference type="STRING" id="81972.D7LFT6"/>
<dbReference type="InterPro" id="IPR046960">
    <property type="entry name" value="PPR_At4g14850-like_plant"/>
</dbReference>
<dbReference type="Pfam" id="PF23622">
    <property type="entry name" value="LRR_At1g61320_AtMIF1"/>
    <property type="match status" value="1"/>
</dbReference>
<dbReference type="SUPFAM" id="SSF52047">
    <property type="entry name" value="RNI-like"/>
    <property type="match status" value="1"/>
</dbReference>
<dbReference type="InterPro" id="IPR011990">
    <property type="entry name" value="TPR-like_helical_dom_sf"/>
</dbReference>
<dbReference type="Gramene" id="scaffold_402866.1">
    <property type="protein sequence ID" value="scaffold_402866.1"/>
    <property type="gene ID" value="scaffold_402866.1"/>
</dbReference>
<feature type="repeat" description="PPR" evidence="2">
    <location>
        <begin position="1040"/>
        <end position="1074"/>
    </location>
</feature>
<feature type="repeat" description="PPR" evidence="2">
    <location>
        <begin position="631"/>
        <end position="665"/>
    </location>
</feature>
<dbReference type="FunFam" id="1.25.40.10:FF:000397">
    <property type="entry name" value="Pentatricopeptide repeat-containing protein At2g40720"/>
    <property type="match status" value="1"/>
</dbReference>
<dbReference type="Pfam" id="PF13041">
    <property type="entry name" value="PPR_2"/>
    <property type="match status" value="4"/>
</dbReference>
<proteinExistence type="predicted"/>
<feature type="domain" description="F-box" evidence="4">
    <location>
        <begin position="42"/>
        <end position="78"/>
    </location>
</feature>
<feature type="repeat" description="PPR" evidence="2">
    <location>
        <begin position="595"/>
        <end position="629"/>
    </location>
</feature>
<feature type="repeat" description="PPR" evidence="2">
    <location>
        <begin position="1141"/>
        <end position="1175"/>
    </location>
</feature>
<feature type="repeat" description="PPR" evidence="2">
    <location>
        <begin position="836"/>
        <end position="870"/>
    </location>
</feature>
<dbReference type="PROSITE" id="PS51375">
    <property type="entry name" value="PPR"/>
    <property type="match status" value="7"/>
</dbReference>
<dbReference type="NCBIfam" id="TIGR00756">
    <property type="entry name" value="PPR"/>
    <property type="match status" value="4"/>
</dbReference>
<feature type="repeat" description="PPR" evidence="2">
    <location>
        <begin position="937"/>
        <end position="971"/>
    </location>
</feature>
<dbReference type="InterPro" id="IPR036047">
    <property type="entry name" value="F-box-like_dom_sf"/>
</dbReference>
<dbReference type="Gene3D" id="3.80.10.10">
    <property type="entry name" value="Ribonuclease Inhibitor"/>
    <property type="match status" value="1"/>
</dbReference>
<feature type="domain" description="At1g61320/AtMIF1 LRR" evidence="5">
    <location>
        <begin position="108"/>
        <end position="371"/>
    </location>
</feature>
<dbReference type="SUPFAM" id="SSF81383">
    <property type="entry name" value="F-box domain"/>
    <property type="match status" value="1"/>
</dbReference>
<evidence type="ECO:0000313" key="7">
    <source>
        <dbReference type="Proteomes" id="UP000008694"/>
    </source>
</evidence>
<keyword evidence="1" id="KW-0677">Repeat</keyword>
<reference evidence="7" key="1">
    <citation type="journal article" date="2011" name="Nat. Genet.">
        <title>The Arabidopsis lyrata genome sequence and the basis of rapid genome size change.</title>
        <authorList>
            <person name="Hu T.T."/>
            <person name="Pattyn P."/>
            <person name="Bakker E.G."/>
            <person name="Cao J."/>
            <person name="Cheng J.-F."/>
            <person name="Clark R.M."/>
            <person name="Fahlgren N."/>
            <person name="Fawcett J.A."/>
            <person name="Grimwood J."/>
            <person name="Gundlach H."/>
            <person name="Haberer G."/>
            <person name="Hollister J.D."/>
            <person name="Ossowski S."/>
            <person name="Ottilar R.P."/>
            <person name="Salamov A.A."/>
            <person name="Schneeberger K."/>
            <person name="Spannagl M."/>
            <person name="Wang X."/>
            <person name="Yang L."/>
            <person name="Nasrallah M.E."/>
            <person name="Bergelson J."/>
            <person name="Carrington J.C."/>
            <person name="Gaut B.S."/>
            <person name="Schmutz J."/>
            <person name="Mayer K.F.X."/>
            <person name="Van de Peer Y."/>
            <person name="Grigoriev I.V."/>
            <person name="Nordborg M."/>
            <person name="Weigel D."/>
            <person name="Guo Y.-L."/>
        </authorList>
    </citation>
    <scope>NUCLEOTIDE SEQUENCE [LARGE SCALE GENOMIC DNA]</scope>
    <source>
        <strain evidence="7">cv. MN47</strain>
    </source>
</reference>
<gene>
    <name evidence="6" type="ORF">ARALYDRAFT_903365</name>
</gene>
<evidence type="ECO:0000259" key="4">
    <source>
        <dbReference type="Pfam" id="PF00646"/>
    </source>
</evidence>
<dbReference type="Pfam" id="PF01535">
    <property type="entry name" value="PPR"/>
    <property type="match status" value="7"/>
</dbReference>